<evidence type="ECO:0000256" key="1">
    <source>
        <dbReference type="SAM" id="MobiDB-lite"/>
    </source>
</evidence>
<proteinExistence type="predicted"/>
<dbReference type="AlphaFoldDB" id="F8ESE6"/>
<evidence type="ECO:0000313" key="2">
    <source>
        <dbReference type="EMBL" id="AEI37721.1"/>
    </source>
</evidence>
<dbReference type="RefSeq" id="WP_013934117.1">
    <property type="nucleotide sequence ID" value="NC_015709.1"/>
</dbReference>
<dbReference type="EMBL" id="CP002865">
    <property type="protein sequence ID" value="AEI37721.1"/>
    <property type="molecule type" value="Genomic_DNA"/>
</dbReference>
<feature type="region of interest" description="Disordered" evidence="1">
    <location>
        <begin position="228"/>
        <end position="253"/>
    </location>
</feature>
<sequence>MTNIKQASGKGSQGSILEAARALNNFSPDLEGDQSSSASDNGIDSLPDNSVDTGGNNTATQSVPLSSTDSTKPQGDYGALHRHYADQLAKYAEAITPKKPDPNLLVSNPALYAAQLTQYEDLTAKRDQIVQEAIQAASQAESVELARRVSWAKAEHQRLITMMPEWNDNHQRATMVAAFEETGRHLGYNDHSLAHADATDILALKKAHEWRGKAAQWDALQQGKSAAIKAAKTSGKTAQPGTAQPQGASQTRKLHETMGMLRQKGDVHSAAAAMNALFR</sequence>
<name>F8ESE6_ZYMMT</name>
<feature type="region of interest" description="Disordered" evidence="1">
    <location>
        <begin position="1"/>
        <end position="20"/>
    </location>
</feature>
<dbReference type="PATRIC" id="fig|579138.3.peg.862"/>
<evidence type="ECO:0000313" key="3">
    <source>
        <dbReference type="Proteomes" id="UP000000491"/>
    </source>
</evidence>
<feature type="region of interest" description="Disordered" evidence="1">
    <location>
        <begin position="25"/>
        <end position="77"/>
    </location>
</feature>
<feature type="compositionally biased region" description="Polar residues" evidence="1">
    <location>
        <begin position="234"/>
        <end position="251"/>
    </location>
</feature>
<dbReference type="KEGG" id="zmp:Zymop_0820"/>
<organism evidence="2 3">
    <name type="scientific">Zymomonas mobilis subsp. pomaceae (strain ATCC 29192 / DSM 22645 / JCM 10191 / CCUG 17912 / NBRC 13757 / NCIMB 11200 / NRRL B-4491 / Barker I)</name>
    <dbReference type="NCBI Taxonomy" id="579138"/>
    <lineage>
        <taxon>Bacteria</taxon>
        <taxon>Pseudomonadati</taxon>
        <taxon>Pseudomonadota</taxon>
        <taxon>Alphaproteobacteria</taxon>
        <taxon>Sphingomonadales</taxon>
        <taxon>Zymomonadaceae</taxon>
        <taxon>Zymomonas</taxon>
    </lineage>
</organism>
<dbReference type="eggNOG" id="ENOG5033MQ2">
    <property type="taxonomic scope" value="Bacteria"/>
</dbReference>
<feature type="compositionally biased region" description="Polar residues" evidence="1">
    <location>
        <begin position="1"/>
        <end position="15"/>
    </location>
</feature>
<feature type="compositionally biased region" description="Polar residues" evidence="1">
    <location>
        <begin position="33"/>
        <end position="73"/>
    </location>
</feature>
<dbReference type="STRING" id="579138.Zymop_0820"/>
<gene>
    <name evidence="2" type="ordered locus">Zymop_0820</name>
</gene>
<dbReference type="Proteomes" id="UP000000491">
    <property type="component" value="Chromosome"/>
</dbReference>
<dbReference type="HOGENOM" id="CLU_997313_0_0_5"/>
<accession>F8ESE6</accession>
<protein>
    <submittedName>
        <fullName evidence="2">Uncharacterized protein</fullName>
    </submittedName>
</protein>
<reference evidence="2 3" key="1">
    <citation type="journal article" date="2011" name="J. Bacteriol.">
        <title>Genome sequence of the ethanol-producing Zymomonas mobilis subsp. pomaceae lectotype strain ATCC 29192.</title>
        <authorList>
            <person name="Kouvelis V.N."/>
            <person name="Davenport K.W."/>
            <person name="Brettin T.S."/>
            <person name="Bruce D."/>
            <person name="Detter C."/>
            <person name="Han C.S."/>
            <person name="Nolan M."/>
            <person name="Tapia R."/>
            <person name="Damoulaki A."/>
            <person name="Kyrpides N.C."/>
            <person name="Typas M.A."/>
            <person name="Pappas K.M."/>
        </authorList>
    </citation>
    <scope>NUCLEOTIDE SEQUENCE [LARGE SCALE GENOMIC DNA]</scope>
    <source>
        <strain evidence="3">ATCC 29192 / DSM 22645 / JCM 10191 / CCUG 17912 / NBRC 13757 / NCIMB 11200 / NRRL B-4491 / Barker I</strain>
    </source>
</reference>